<dbReference type="InterPro" id="IPR032608">
    <property type="entry name" value="DUF4892"/>
</dbReference>
<organism evidence="2 3">
    <name type="scientific">Mangrovimicrobium sediminis</name>
    <dbReference type="NCBI Taxonomy" id="2562682"/>
    <lineage>
        <taxon>Bacteria</taxon>
        <taxon>Pseudomonadati</taxon>
        <taxon>Pseudomonadota</taxon>
        <taxon>Gammaproteobacteria</taxon>
        <taxon>Cellvibrionales</taxon>
        <taxon>Halieaceae</taxon>
        <taxon>Mangrovimicrobium</taxon>
    </lineage>
</organism>
<evidence type="ECO:0000313" key="2">
    <source>
        <dbReference type="EMBL" id="TGD75228.1"/>
    </source>
</evidence>
<evidence type="ECO:0000313" key="3">
    <source>
        <dbReference type="Proteomes" id="UP000298050"/>
    </source>
</evidence>
<comment type="caution">
    <text evidence="2">The sequence shown here is derived from an EMBL/GenBank/DDBJ whole genome shotgun (WGS) entry which is preliminary data.</text>
</comment>
<feature type="signal peptide" evidence="1">
    <location>
        <begin position="1"/>
        <end position="27"/>
    </location>
</feature>
<sequence length="183" mass="20818">MPNRRLPRYFLSPFLLLALFLALPVRADAPGDLLERLDGYPHTRRLEHEVRSVIDYEVGLGAIQKRSGAWQFKRSERLSGTLERYTWQVVDGFTAAQVLARLEQELVASSEMLFACDSRACGQGSQWANGVFGQRLLYGRDENQHYRVYGPPAGAAADYRVLLFSAARMADRQYLHAEILRVE</sequence>
<reference evidence="2 3" key="1">
    <citation type="submission" date="2019-04" db="EMBL/GenBank/DDBJ databases">
        <title>Taxonomy of novel Haliea sp. from mangrove soil of West Coast of India.</title>
        <authorList>
            <person name="Verma A."/>
            <person name="Kumar P."/>
            <person name="Krishnamurthi S."/>
        </authorList>
    </citation>
    <scope>NUCLEOTIDE SEQUENCE [LARGE SCALE GENOMIC DNA]</scope>
    <source>
        <strain evidence="2 3">SAOS-164</strain>
    </source>
</reference>
<keyword evidence="1" id="KW-0732">Signal</keyword>
<dbReference type="AlphaFoldDB" id="A0A4Z0M742"/>
<name>A0A4Z0M742_9GAMM</name>
<gene>
    <name evidence="2" type="ORF">E4634_04310</name>
</gene>
<dbReference type="Pfam" id="PF16234">
    <property type="entry name" value="DUF4892"/>
    <property type="match status" value="1"/>
</dbReference>
<proteinExistence type="predicted"/>
<accession>A0A4Z0M742</accession>
<evidence type="ECO:0000256" key="1">
    <source>
        <dbReference type="SAM" id="SignalP"/>
    </source>
</evidence>
<keyword evidence="3" id="KW-1185">Reference proteome</keyword>
<dbReference type="OrthoDB" id="5741786at2"/>
<feature type="chain" id="PRO_5021386474" evidence="1">
    <location>
        <begin position="28"/>
        <end position="183"/>
    </location>
</feature>
<dbReference type="Proteomes" id="UP000298050">
    <property type="component" value="Unassembled WGS sequence"/>
</dbReference>
<dbReference type="RefSeq" id="WP_135441368.1">
    <property type="nucleotide sequence ID" value="NZ_SRLE01000004.1"/>
</dbReference>
<dbReference type="EMBL" id="SRLE01000004">
    <property type="protein sequence ID" value="TGD75228.1"/>
    <property type="molecule type" value="Genomic_DNA"/>
</dbReference>
<protein>
    <submittedName>
        <fullName evidence="2">DUF4892 domain-containing protein</fullName>
    </submittedName>
</protein>